<evidence type="ECO:0000313" key="3">
    <source>
        <dbReference type="EMBL" id="CAA9386880.1"/>
    </source>
</evidence>
<name>A0A6J4NFW2_9ACTN</name>
<gene>
    <name evidence="3" type="ORF">AVDCRST_MAG01-01-286</name>
</gene>
<dbReference type="PANTHER" id="PTHR33408:SF2">
    <property type="entry name" value="TRANSPOSASE DDE DOMAIN-CONTAINING PROTEIN"/>
    <property type="match status" value="1"/>
</dbReference>
<reference evidence="3" key="1">
    <citation type="submission" date="2020-02" db="EMBL/GenBank/DDBJ databases">
        <authorList>
            <person name="Meier V. D."/>
        </authorList>
    </citation>
    <scope>NUCLEOTIDE SEQUENCE</scope>
    <source>
        <strain evidence="3">AVDCRST_MAG01</strain>
    </source>
</reference>
<evidence type="ECO:0000256" key="1">
    <source>
        <dbReference type="SAM" id="MobiDB-lite"/>
    </source>
</evidence>
<protein>
    <recommendedName>
        <fullName evidence="2">Transposase DDE domain-containing protein</fullName>
    </recommendedName>
</protein>
<feature type="domain" description="Transposase DDE" evidence="2">
    <location>
        <begin position="117"/>
        <end position="235"/>
    </location>
</feature>
<accession>A0A6J4NFW2</accession>
<proteinExistence type="predicted"/>
<dbReference type="InterPro" id="IPR025668">
    <property type="entry name" value="Tnp_DDE_dom"/>
</dbReference>
<dbReference type="AlphaFoldDB" id="A0A6J4NFW2"/>
<organism evidence="3">
    <name type="scientific">uncultured Rubrobacteraceae bacterium</name>
    <dbReference type="NCBI Taxonomy" id="349277"/>
    <lineage>
        <taxon>Bacteria</taxon>
        <taxon>Bacillati</taxon>
        <taxon>Actinomycetota</taxon>
        <taxon>Rubrobacteria</taxon>
        <taxon>Rubrobacterales</taxon>
        <taxon>Rubrobacteraceae</taxon>
        <taxon>environmental samples</taxon>
    </lineage>
</organism>
<dbReference type="EMBL" id="CADCUW010000044">
    <property type="protein sequence ID" value="CAA9386880.1"/>
    <property type="molecule type" value="Genomic_DNA"/>
</dbReference>
<dbReference type="PANTHER" id="PTHR33408">
    <property type="entry name" value="TRANSPOSASE"/>
    <property type="match status" value="1"/>
</dbReference>
<feature type="region of interest" description="Disordered" evidence="1">
    <location>
        <begin position="335"/>
        <end position="369"/>
    </location>
</feature>
<feature type="non-terminal residue" evidence="3">
    <location>
        <position position="1"/>
    </location>
</feature>
<evidence type="ECO:0000259" key="2">
    <source>
        <dbReference type="Pfam" id="PF13751"/>
    </source>
</evidence>
<sequence length="369" mass="41334">PDASLMQHKRGASRMGYHAHYVVDGGKARVILQALVTPADVTENQPMLDLLFRTAFRWRARVRRVTGDATYGTKEIVAAVEEAGIRAYVSTTDFEKVRPYYGTSVFFYDAEKDLYRCPQGEPLRLYTRSYTERLSRYRAEPEVCNACPLKPRCTPGESGRVVGRSFDEELLGRVRAYRETAPYEKALRKRAVWVEPLFGEAKEWHGMRRFRLRTLWRVNAEAMVIAAGQNVKRLLAFSGRGPRRLAHAQALRPPVPTPSANGRLLRGGHRLRSAPLPAGFSTRWGAPRTWVNRRPGMLTRRPVNLPAWADGGGAGCRTTGGWPRVSSRSCATCASYSKSRGCSPAGWPTTGGRRSRPSSGGRSRRWTAR</sequence>
<dbReference type="Pfam" id="PF13751">
    <property type="entry name" value="DDE_Tnp_1_6"/>
    <property type="match status" value="1"/>
</dbReference>